<feature type="transmembrane region" description="Helical" evidence="1">
    <location>
        <begin position="156"/>
        <end position="177"/>
    </location>
</feature>
<feature type="transmembrane region" description="Helical" evidence="1">
    <location>
        <begin position="63"/>
        <end position="84"/>
    </location>
</feature>
<feature type="transmembrane region" description="Helical" evidence="1">
    <location>
        <begin position="21"/>
        <end position="43"/>
    </location>
</feature>
<keyword evidence="1" id="KW-1133">Transmembrane helix</keyword>
<dbReference type="Pfam" id="PF05940">
    <property type="entry name" value="NnrS"/>
    <property type="match status" value="1"/>
</dbReference>
<dbReference type="OrthoDB" id="9770040at2"/>
<feature type="transmembrane region" description="Helical" evidence="1">
    <location>
        <begin position="96"/>
        <end position="117"/>
    </location>
</feature>
<feature type="transmembrane region" description="Helical" evidence="1">
    <location>
        <begin position="264"/>
        <end position="281"/>
    </location>
</feature>
<reference evidence="2 3" key="1">
    <citation type="submission" date="2018-05" db="EMBL/GenBank/DDBJ databases">
        <title>complete genome sequence of Aquabacterium olei NBRC 110486.</title>
        <authorList>
            <person name="Tang B."/>
            <person name="Chang J."/>
            <person name="Zhang L."/>
            <person name="Yang H."/>
        </authorList>
    </citation>
    <scope>NUCLEOTIDE SEQUENCE [LARGE SCALE GENOMIC DNA]</scope>
    <source>
        <strain evidence="2 3">NBRC 110486</strain>
        <plasmid evidence="3">Plasmid ptb101</plasmid>
    </source>
</reference>
<feature type="transmembrane region" description="Helical" evidence="1">
    <location>
        <begin position="348"/>
        <end position="369"/>
    </location>
</feature>
<feature type="transmembrane region" description="Helical" evidence="1">
    <location>
        <begin position="183"/>
        <end position="205"/>
    </location>
</feature>
<feature type="transmembrane region" description="Helical" evidence="1">
    <location>
        <begin position="288"/>
        <end position="307"/>
    </location>
</feature>
<feature type="transmembrane region" description="Helical" evidence="1">
    <location>
        <begin position="313"/>
        <end position="336"/>
    </location>
</feature>
<proteinExistence type="predicted"/>
<feature type="transmembrane region" description="Helical" evidence="1">
    <location>
        <begin position="381"/>
        <end position="400"/>
    </location>
</feature>
<organism evidence="2 3">
    <name type="scientific">Aquabacterium olei</name>
    <dbReference type="NCBI Taxonomy" id="1296669"/>
    <lineage>
        <taxon>Bacteria</taxon>
        <taxon>Pseudomonadati</taxon>
        <taxon>Pseudomonadota</taxon>
        <taxon>Betaproteobacteria</taxon>
        <taxon>Burkholderiales</taxon>
        <taxon>Aquabacterium</taxon>
    </lineage>
</organism>
<evidence type="ECO:0000256" key="1">
    <source>
        <dbReference type="SAM" id="Phobius"/>
    </source>
</evidence>
<sequence length="409" mass="44903">MKPTRPAEPGPMRLAHLLWAPHRLGFFLAAVNLLAVSGWWAWFNALRWTGHPGMALPPGWLHAQLMVGAFMPLYFTGFLFTAGPRWLNVTAPTAPDLVRGSVALCVGWWVAAIGAYWHPAWTSAGLLLSLLGWLDLLVRFIGLLRQSRQEDTLHARLIAVSGCAGAVLLAVSAVALQQGAWPLWHATLLGLLWFWIAPVFVVALHRMIPFFTAAAMPALNAWRPNWLLWTLLTGLWAQGVLHVGDALGVLPRAALPAFVRPALALPWGLLVIALGVRWGLVQSLRIRLLAMLHLGFVWLGVAFLLELHADPLLAVHALGIGALGSLLMAMVTRVSCGHGGRTLVADDFVWTVFLSLQGVAMARLAAQAWPEASWWLTPAAAWGWLAVLGVWCLRLIRWYLRPRRDGRPG</sequence>
<geneLocation type="plasmid" evidence="3">
    <name>ptb101</name>
</geneLocation>
<keyword evidence="3" id="KW-1185">Reference proteome</keyword>
<dbReference type="EMBL" id="CP029211">
    <property type="protein sequence ID" value="AWI55531.1"/>
    <property type="molecule type" value="Genomic_DNA"/>
</dbReference>
<protein>
    <submittedName>
        <fullName evidence="2">Short-chain dehydrogenase</fullName>
    </submittedName>
</protein>
<dbReference type="RefSeq" id="WP_109038641.1">
    <property type="nucleotide sequence ID" value="NZ_CP029211.1"/>
</dbReference>
<dbReference type="Proteomes" id="UP000244892">
    <property type="component" value="Plasmid pTB101"/>
</dbReference>
<evidence type="ECO:0000313" key="2">
    <source>
        <dbReference type="EMBL" id="AWI55531.1"/>
    </source>
</evidence>
<keyword evidence="2" id="KW-0614">Plasmid</keyword>
<feature type="transmembrane region" description="Helical" evidence="1">
    <location>
        <begin position="123"/>
        <end position="144"/>
    </location>
</feature>
<dbReference type="KEGG" id="aon:DEH84_18275"/>
<feature type="transmembrane region" description="Helical" evidence="1">
    <location>
        <begin position="226"/>
        <end position="244"/>
    </location>
</feature>
<name>A0A2U8FWV4_9BURK</name>
<evidence type="ECO:0000313" key="3">
    <source>
        <dbReference type="Proteomes" id="UP000244892"/>
    </source>
</evidence>
<keyword evidence="1" id="KW-0812">Transmembrane</keyword>
<dbReference type="InterPro" id="IPR010266">
    <property type="entry name" value="NnrS"/>
</dbReference>
<gene>
    <name evidence="2" type="ORF">DEH84_18275</name>
</gene>
<keyword evidence="1" id="KW-0472">Membrane</keyword>
<accession>A0A2U8FWV4</accession>
<dbReference type="AlphaFoldDB" id="A0A2U8FWV4"/>